<keyword evidence="6" id="KW-0963">Cytoplasm</keyword>
<reference evidence="10" key="2">
    <citation type="submission" date="2020-05" db="UniProtKB">
        <authorList>
            <consortium name="EnsemblMetazoa"/>
        </authorList>
    </citation>
    <scope>IDENTIFICATION</scope>
    <source>
        <strain evidence="10">A-37</strain>
    </source>
</reference>
<evidence type="ECO:0000256" key="3">
    <source>
        <dbReference type="ARBA" id="ARBA00005043"/>
    </source>
</evidence>
<proteinExistence type="inferred from homology"/>
<dbReference type="GO" id="GO:0005634">
    <property type="term" value="C:nucleus"/>
    <property type="evidence" value="ECO:0007669"/>
    <property type="project" value="UniProtKB-SubCell"/>
</dbReference>
<dbReference type="InterPro" id="IPR019519">
    <property type="entry name" value="Elp5"/>
</dbReference>
<dbReference type="Proteomes" id="UP000075883">
    <property type="component" value="Unassembled WGS sequence"/>
</dbReference>
<dbReference type="VEuPathDB" id="VectorBase:ACUA006533"/>
<comment type="subcellular location">
    <subcellularLocation>
        <location evidence="2">Cytoplasm</location>
    </subcellularLocation>
    <subcellularLocation>
        <location evidence="1">Nucleus</location>
    </subcellularLocation>
</comment>
<evidence type="ECO:0000256" key="1">
    <source>
        <dbReference type="ARBA" id="ARBA00004123"/>
    </source>
</evidence>
<protein>
    <recommendedName>
        <fullName evidence="5">Elongator complex protein 5</fullName>
    </recommendedName>
</protein>
<keyword evidence="8" id="KW-0539">Nucleus</keyword>
<dbReference type="EnsemblMetazoa" id="ACUA006533-RA">
    <property type="protein sequence ID" value="ACUA006533-PA"/>
    <property type="gene ID" value="ACUA006533"/>
</dbReference>
<evidence type="ECO:0000256" key="9">
    <source>
        <dbReference type="SAM" id="MobiDB-lite"/>
    </source>
</evidence>
<dbReference type="GO" id="GO:0033588">
    <property type="term" value="C:elongator holoenzyme complex"/>
    <property type="evidence" value="ECO:0007669"/>
    <property type="project" value="InterPro"/>
</dbReference>
<keyword evidence="7" id="KW-0819">tRNA processing</keyword>
<evidence type="ECO:0000313" key="11">
    <source>
        <dbReference type="Proteomes" id="UP000075883"/>
    </source>
</evidence>
<comment type="pathway">
    <text evidence="3">tRNA modification; 5-methoxycarbonylmethyl-2-thiouridine-tRNA biosynthesis.</text>
</comment>
<dbReference type="GO" id="GO:0002098">
    <property type="term" value="P:tRNA wobble uridine modification"/>
    <property type="evidence" value="ECO:0007669"/>
    <property type="project" value="InterPro"/>
</dbReference>
<dbReference type="STRING" id="139723.A0A182M0K5"/>
<dbReference type="UniPathway" id="UPA00988"/>
<feature type="region of interest" description="Disordered" evidence="9">
    <location>
        <begin position="231"/>
        <end position="250"/>
    </location>
</feature>
<dbReference type="GO" id="GO:0000049">
    <property type="term" value="F:tRNA binding"/>
    <property type="evidence" value="ECO:0007669"/>
    <property type="project" value="TreeGrafter"/>
</dbReference>
<feature type="compositionally biased region" description="Acidic residues" evidence="9">
    <location>
        <begin position="235"/>
        <end position="250"/>
    </location>
</feature>
<evidence type="ECO:0000256" key="5">
    <source>
        <dbReference type="ARBA" id="ARBA00020264"/>
    </source>
</evidence>
<dbReference type="GO" id="GO:0005829">
    <property type="term" value="C:cytosol"/>
    <property type="evidence" value="ECO:0007669"/>
    <property type="project" value="TreeGrafter"/>
</dbReference>
<sequence>MSVSYTRRNTTTQQNRAELLSSRALPQQKIVVINDKIGFEPNASTVISTWLKEQHGDNTQPAEIVNRLNETSKFQLMILSKLERQFEPSQIFKYIGQCKKNATIEHVFVWIVEQKLQEGFLLPYIEHMADTVITFEDRTHVSLLVKKHTGSVTNKYYEFDPLKDSFAIVEVKRNAQTKQNTAAMEVDPPPNPAALGTFKIDLKDEEVAAKNALTLPFEFFKTLPEGGKILYHPDAEDDLDEEDPDDDLLI</sequence>
<evidence type="ECO:0000256" key="8">
    <source>
        <dbReference type="ARBA" id="ARBA00023242"/>
    </source>
</evidence>
<reference evidence="11" key="1">
    <citation type="submission" date="2013-09" db="EMBL/GenBank/DDBJ databases">
        <title>The Genome Sequence of Anopheles culicifacies species A.</title>
        <authorList>
            <consortium name="The Broad Institute Genomics Platform"/>
            <person name="Neafsey D.E."/>
            <person name="Besansky N."/>
            <person name="Howell P."/>
            <person name="Walton C."/>
            <person name="Young S.K."/>
            <person name="Zeng Q."/>
            <person name="Gargeya S."/>
            <person name="Fitzgerald M."/>
            <person name="Haas B."/>
            <person name="Abouelleil A."/>
            <person name="Allen A.W."/>
            <person name="Alvarado L."/>
            <person name="Arachchi H.M."/>
            <person name="Berlin A.M."/>
            <person name="Chapman S.B."/>
            <person name="Gainer-Dewar J."/>
            <person name="Goldberg J."/>
            <person name="Griggs A."/>
            <person name="Gujja S."/>
            <person name="Hansen M."/>
            <person name="Howarth C."/>
            <person name="Imamovic A."/>
            <person name="Ireland A."/>
            <person name="Larimer J."/>
            <person name="McCowan C."/>
            <person name="Murphy C."/>
            <person name="Pearson M."/>
            <person name="Poon T.W."/>
            <person name="Priest M."/>
            <person name="Roberts A."/>
            <person name="Saif S."/>
            <person name="Shea T."/>
            <person name="Sisk P."/>
            <person name="Sykes S."/>
            <person name="Wortman J."/>
            <person name="Nusbaum C."/>
            <person name="Birren B."/>
        </authorList>
    </citation>
    <scope>NUCLEOTIDE SEQUENCE [LARGE SCALE GENOMIC DNA]</scope>
    <source>
        <strain evidence="11">A-37</strain>
    </source>
</reference>
<dbReference type="PANTHER" id="PTHR15641:SF1">
    <property type="entry name" value="ELONGATOR COMPLEX PROTEIN 5"/>
    <property type="match status" value="1"/>
</dbReference>
<keyword evidence="11" id="KW-1185">Reference proteome</keyword>
<dbReference type="EMBL" id="AXCM01002279">
    <property type="status" value="NOT_ANNOTATED_CDS"/>
    <property type="molecule type" value="Genomic_DNA"/>
</dbReference>
<comment type="similarity">
    <text evidence="4">Belongs to the ELP5 family.</text>
</comment>
<name>A0A182M0K5_9DIPT</name>
<evidence type="ECO:0000313" key="10">
    <source>
        <dbReference type="EnsemblMetazoa" id="ACUA006533-PA"/>
    </source>
</evidence>
<accession>A0A182M0K5</accession>
<evidence type="ECO:0000256" key="6">
    <source>
        <dbReference type="ARBA" id="ARBA00022490"/>
    </source>
</evidence>
<evidence type="ECO:0000256" key="4">
    <source>
        <dbReference type="ARBA" id="ARBA00009567"/>
    </source>
</evidence>
<dbReference type="AlphaFoldDB" id="A0A182M0K5"/>
<evidence type="ECO:0000256" key="7">
    <source>
        <dbReference type="ARBA" id="ARBA00022694"/>
    </source>
</evidence>
<organism evidence="10 11">
    <name type="scientific">Anopheles culicifacies</name>
    <dbReference type="NCBI Taxonomy" id="139723"/>
    <lineage>
        <taxon>Eukaryota</taxon>
        <taxon>Metazoa</taxon>
        <taxon>Ecdysozoa</taxon>
        <taxon>Arthropoda</taxon>
        <taxon>Hexapoda</taxon>
        <taxon>Insecta</taxon>
        <taxon>Pterygota</taxon>
        <taxon>Neoptera</taxon>
        <taxon>Endopterygota</taxon>
        <taxon>Diptera</taxon>
        <taxon>Nematocera</taxon>
        <taxon>Culicoidea</taxon>
        <taxon>Culicidae</taxon>
        <taxon>Anophelinae</taxon>
        <taxon>Anopheles</taxon>
        <taxon>culicifacies species complex</taxon>
    </lineage>
</organism>
<dbReference type="PANTHER" id="PTHR15641">
    <property type="entry name" value="ELONGATOR COMPLEX PROTEIN 5"/>
    <property type="match status" value="1"/>
</dbReference>
<evidence type="ECO:0000256" key="2">
    <source>
        <dbReference type="ARBA" id="ARBA00004496"/>
    </source>
</evidence>